<name>A0ABQ9EBP7_TEGGR</name>
<dbReference type="Pfam" id="PF00106">
    <property type="entry name" value="adh_short"/>
    <property type="match status" value="1"/>
</dbReference>
<evidence type="ECO:0000313" key="3">
    <source>
        <dbReference type="Proteomes" id="UP001217089"/>
    </source>
</evidence>
<accession>A0ABQ9EBP7</accession>
<evidence type="ECO:0008006" key="4">
    <source>
        <dbReference type="Google" id="ProtNLM"/>
    </source>
</evidence>
<keyword evidence="1" id="KW-0560">Oxidoreductase</keyword>
<proteinExistence type="predicted"/>
<dbReference type="Proteomes" id="UP001217089">
    <property type="component" value="Unassembled WGS sequence"/>
</dbReference>
<dbReference type="NCBIfam" id="NF006133">
    <property type="entry name" value="PRK08278.1"/>
    <property type="match status" value="1"/>
</dbReference>
<dbReference type="SUPFAM" id="SSF51735">
    <property type="entry name" value="NAD(P)-binding Rossmann-fold domains"/>
    <property type="match status" value="1"/>
</dbReference>
<evidence type="ECO:0000256" key="1">
    <source>
        <dbReference type="ARBA" id="ARBA00023002"/>
    </source>
</evidence>
<dbReference type="InterPro" id="IPR002347">
    <property type="entry name" value="SDR_fam"/>
</dbReference>
<protein>
    <recommendedName>
        <fullName evidence="4">Hydroxysteroid dehydrogenase-like protein 2</fullName>
    </recommendedName>
</protein>
<keyword evidence="3" id="KW-1185">Reference proteome</keyword>
<dbReference type="PRINTS" id="PR00081">
    <property type="entry name" value="GDHRDH"/>
</dbReference>
<gene>
    <name evidence="2" type="ORF">KUTeg_019162</name>
</gene>
<dbReference type="PROSITE" id="PS00061">
    <property type="entry name" value="ADH_SHORT"/>
    <property type="match status" value="1"/>
</dbReference>
<reference evidence="2 3" key="1">
    <citation type="submission" date="2022-12" db="EMBL/GenBank/DDBJ databases">
        <title>Chromosome-level genome of Tegillarca granosa.</title>
        <authorList>
            <person name="Kim J."/>
        </authorList>
    </citation>
    <scope>NUCLEOTIDE SEQUENCE [LARGE SCALE GENOMIC DNA]</scope>
    <source>
        <strain evidence="2">Teg-2019</strain>
        <tissue evidence="2">Adductor muscle</tissue>
    </source>
</reference>
<dbReference type="PANTHER" id="PTHR42808:SF4">
    <property type="entry name" value="SHORT CHAIN DEHYDROGENASE"/>
    <property type="match status" value="1"/>
</dbReference>
<organism evidence="2 3">
    <name type="scientific">Tegillarca granosa</name>
    <name type="common">Malaysian cockle</name>
    <name type="synonym">Anadara granosa</name>
    <dbReference type="NCBI Taxonomy" id="220873"/>
    <lineage>
        <taxon>Eukaryota</taxon>
        <taxon>Metazoa</taxon>
        <taxon>Spiralia</taxon>
        <taxon>Lophotrochozoa</taxon>
        <taxon>Mollusca</taxon>
        <taxon>Bivalvia</taxon>
        <taxon>Autobranchia</taxon>
        <taxon>Pteriomorphia</taxon>
        <taxon>Arcoida</taxon>
        <taxon>Arcoidea</taxon>
        <taxon>Arcidae</taxon>
        <taxon>Tegillarca</taxon>
    </lineage>
</organism>
<dbReference type="InterPro" id="IPR020904">
    <property type="entry name" value="Sc_DH/Rdtase_CS"/>
</dbReference>
<dbReference type="PANTHER" id="PTHR42808">
    <property type="entry name" value="HYDROXYSTEROID DEHYDROGENASE-LIKE PROTEIN 2"/>
    <property type="match status" value="1"/>
</dbReference>
<evidence type="ECO:0000313" key="2">
    <source>
        <dbReference type="EMBL" id="KAJ8302766.1"/>
    </source>
</evidence>
<dbReference type="EMBL" id="JARBDR010000917">
    <property type="protein sequence ID" value="KAJ8302766.1"/>
    <property type="molecule type" value="Genomic_DNA"/>
</dbReference>
<comment type="caution">
    <text evidence="2">The sequence shown here is derived from an EMBL/GenBank/DDBJ whole genome shotgun (WGS) entry which is preliminary data.</text>
</comment>
<dbReference type="InterPro" id="IPR036291">
    <property type="entry name" value="NAD(P)-bd_dom_sf"/>
</dbReference>
<sequence length="281" mass="30741">MSRMKSSLVIGASRGIGRQIALTLSSNGYKVGVASKTVQSTEKLPGSIHSVVDEIVKSGGEAVPIQCNVRKEEDIEKAVQQCINVFGGLDLAVYNAGAIMWKKVIDTPLKNFDLMQEVNVRGAYTMLQCVLPHFLQKNSGRIILVSPPIYNRFFKGKTPYSVGKVGMTVLVHGLANELKGTGVSISALWPAVTVKSFVTEKMQVPDEMMRSPELFADAVLGIAEEKTDGVTLIDEDYLRTKGVTDFSKYNCVPDSEPPRIMPKKFPSLLVEEEDVDLSSKL</sequence>
<dbReference type="InterPro" id="IPR051935">
    <property type="entry name" value="HSDL2"/>
</dbReference>
<dbReference type="Gene3D" id="3.40.50.720">
    <property type="entry name" value="NAD(P)-binding Rossmann-like Domain"/>
    <property type="match status" value="1"/>
</dbReference>